<gene>
    <name evidence="2" type="ORF">Ssi02_73560</name>
</gene>
<organism evidence="2 3">
    <name type="scientific">Sinosporangium siamense</name>
    <dbReference type="NCBI Taxonomy" id="1367973"/>
    <lineage>
        <taxon>Bacteria</taxon>
        <taxon>Bacillati</taxon>
        <taxon>Actinomycetota</taxon>
        <taxon>Actinomycetes</taxon>
        <taxon>Streptosporangiales</taxon>
        <taxon>Streptosporangiaceae</taxon>
        <taxon>Sinosporangium</taxon>
    </lineage>
</organism>
<evidence type="ECO:0000313" key="2">
    <source>
        <dbReference type="EMBL" id="GII97125.1"/>
    </source>
</evidence>
<keyword evidence="3" id="KW-1185">Reference proteome</keyword>
<dbReference type="EMBL" id="BOOW01000055">
    <property type="protein sequence ID" value="GII97125.1"/>
    <property type="molecule type" value="Genomic_DNA"/>
</dbReference>
<feature type="compositionally biased region" description="Low complexity" evidence="1">
    <location>
        <begin position="1"/>
        <end position="15"/>
    </location>
</feature>
<comment type="caution">
    <text evidence="2">The sequence shown here is derived from an EMBL/GenBank/DDBJ whole genome shotgun (WGS) entry which is preliminary data.</text>
</comment>
<name>A0A919V9E4_9ACTN</name>
<sequence>MIDTAPFTRPGDRFPFGPPGRAIPISPESATQGRPWGMDFAVVPVECHILESGKHAKPTKTRTETRPTQFSSDGKVESDTQTVTVTD</sequence>
<evidence type="ECO:0000313" key="3">
    <source>
        <dbReference type="Proteomes" id="UP000606172"/>
    </source>
</evidence>
<proteinExistence type="predicted"/>
<accession>A0A919V9E4</accession>
<dbReference type="Proteomes" id="UP000606172">
    <property type="component" value="Unassembled WGS sequence"/>
</dbReference>
<feature type="region of interest" description="Disordered" evidence="1">
    <location>
        <begin position="1"/>
        <end position="35"/>
    </location>
</feature>
<dbReference type="AlphaFoldDB" id="A0A919V9E4"/>
<feature type="region of interest" description="Disordered" evidence="1">
    <location>
        <begin position="52"/>
        <end position="87"/>
    </location>
</feature>
<protein>
    <submittedName>
        <fullName evidence="2">Uncharacterized protein</fullName>
    </submittedName>
</protein>
<reference evidence="2" key="1">
    <citation type="submission" date="2021-01" db="EMBL/GenBank/DDBJ databases">
        <title>Whole genome shotgun sequence of Sinosporangium siamense NBRC 109515.</title>
        <authorList>
            <person name="Komaki H."/>
            <person name="Tamura T."/>
        </authorList>
    </citation>
    <scope>NUCLEOTIDE SEQUENCE</scope>
    <source>
        <strain evidence="2">NBRC 109515</strain>
    </source>
</reference>
<evidence type="ECO:0000256" key="1">
    <source>
        <dbReference type="SAM" id="MobiDB-lite"/>
    </source>
</evidence>